<dbReference type="GO" id="GO:0004673">
    <property type="term" value="F:protein histidine kinase activity"/>
    <property type="evidence" value="ECO:0007669"/>
    <property type="project" value="UniProtKB-EC"/>
</dbReference>
<feature type="domain" description="PAS" evidence="6">
    <location>
        <begin position="383"/>
        <end position="455"/>
    </location>
</feature>
<dbReference type="AlphaFoldDB" id="A0A251XC86"/>
<dbReference type="OrthoDB" id="9807021at2"/>
<feature type="domain" description="PAS" evidence="6">
    <location>
        <begin position="986"/>
        <end position="1044"/>
    </location>
</feature>
<dbReference type="InterPro" id="IPR035965">
    <property type="entry name" value="PAS-like_dom_sf"/>
</dbReference>
<sequence length="1238" mass="142627">MAVNNPRHSRFFWRSSAMFCILDEQRAFKEVNTAWEQILGLSTGQLLAKSFLDFVHLEDQPSTEYYIDQLGKGLPSVSFSARVQHRDGSYRNVLWLINSAASIEYAYYVVGMDITGREQPMIADEMISVLNEGVVLQYANGTIGACNPSAERILGLSSDQMMGWTLIDPDWRAIHEDGSPFPTETHPAICTLRTGQAYSDVVMGVVKSDESVIWIRINAYPLWRDDVTTPYAVVISFSDITHYKATEAELRKASEQRSSGMIPEQSYDLWDWDVESNEANFSPRWKKMLGFEPQELPNTIDAWHQRIHPADYKRVMADIQNLLTGNSEMCEDTHRVQHRDGTYRWILSRAVLVRDVSNKPHHVVGTHVDITEPRRIEDELQEIEKKYLQLMELESDGVFLIDADNYQILEHNKAAVRMYEYSRNQLAKMKLLDLSAQPDKTANVLKRASKQVSQQYHRRQDETVFPVEVSLGSFVLKGKNVLMITVRDTSERQQIETALWENESKYRQLFEAASNPTIVFDANTQQIFDVNHGATDLYGYTKEEFMQMTTMDVSAETSRNRAAFTSSNKKVQTIPLRWHKKKDGSIFPVEISTGNTYLFQGRSLICATLRDITERKAAEEALRKERDFINTLVQASPAFFFAVNPDGRVRMANRAMLSALEYEMNEVVDQDFLSIFVPENERIAVATEFEVLSKSMQPSMMESHVLSKSGKPLLVEWHSRAIVKADGTLDYFFGVGIDVTERKKAQGHLRLFKSIIESSSEAIAIANPDGQLVYVNPAYERLINFSLKDSRHIHFQDYFTEASSEIWKNDILPALDRGESWEGELEMHDSEGAIFPVWKRMDSVRDNKGNILFNFALLHDISERKRMWETLRKQWEEHQTIFNNVPAMIWYRDKDNKLVRNNRVAADVFGPDNSFVQHITDCDAVIQLGRAEYGTLQTYRNKSGDERWLQLDKIPYRDAQGHIAGVIIFAFDITEYKQAEVSLKDSEEQMYQVVENMPFLFNAFDDSAQILVWNRSCEEISGYSADEIIGNPRALELLYPDDEERYLMINQWRKVDAEKNHWETHLTCKSGAVRTVVWYSISKRYPIDGWEYWLIGQDVTEQYQLQLHSRSNEQLLAAVLETSKLGLSLSDDRGRFLQVNRAFADMYGYRIDELVGEPFTTILPSALHGEAVREYYSLLMTHESPTVVRQRQEQHRTGQLFEAQSLVSRVILEDRRRLLVTVMSKLAEPALSRRTSNN</sequence>
<dbReference type="NCBIfam" id="TIGR00229">
    <property type="entry name" value="sensory_box"/>
    <property type="match status" value="9"/>
</dbReference>
<dbReference type="EC" id="2.7.13.3" evidence="2"/>
<feature type="domain" description="PAC" evidence="7">
    <location>
        <begin position="330"/>
        <end position="382"/>
    </location>
</feature>
<feature type="domain" description="PAS" evidence="6">
    <location>
        <begin position="625"/>
        <end position="699"/>
    </location>
</feature>
<evidence type="ECO:0000256" key="2">
    <source>
        <dbReference type="ARBA" id="ARBA00012438"/>
    </source>
</evidence>
<dbReference type="PROSITE" id="PS50112">
    <property type="entry name" value="PAS"/>
    <property type="match status" value="8"/>
</dbReference>
<feature type="domain" description="PAC" evidence="7">
    <location>
        <begin position="699"/>
        <end position="751"/>
    </location>
</feature>
<reference evidence="8 9" key="1">
    <citation type="submission" date="2016-12" db="EMBL/GenBank/DDBJ databases">
        <title>Thioflexothrix psekupsii D3 genome sequencing and assembly.</title>
        <authorList>
            <person name="Fomenkov A."/>
            <person name="Vincze T."/>
            <person name="Grabovich M."/>
            <person name="Anton B.P."/>
            <person name="Dubinina G."/>
            <person name="Orlova M."/>
            <person name="Belousova E."/>
            <person name="Roberts R.J."/>
        </authorList>
    </citation>
    <scope>NUCLEOTIDE SEQUENCE [LARGE SCALE GENOMIC DNA]</scope>
    <source>
        <strain evidence="8">D3</strain>
    </source>
</reference>
<dbReference type="InterPro" id="IPR013767">
    <property type="entry name" value="PAS_fold"/>
</dbReference>
<dbReference type="InterPro" id="IPR000014">
    <property type="entry name" value="PAS"/>
</dbReference>
<dbReference type="Pfam" id="PF00989">
    <property type="entry name" value="PAS"/>
    <property type="match status" value="2"/>
</dbReference>
<dbReference type="SMART" id="SM00086">
    <property type="entry name" value="PAC"/>
    <property type="match status" value="9"/>
</dbReference>
<feature type="domain" description="PAS" evidence="6">
    <location>
        <begin position="1112"/>
        <end position="1157"/>
    </location>
</feature>
<protein>
    <recommendedName>
        <fullName evidence="2">histidine kinase</fullName>
        <ecNumber evidence="2">2.7.13.3</ecNumber>
    </recommendedName>
</protein>
<comment type="caution">
    <text evidence="8">The sequence shown here is derived from an EMBL/GenBank/DDBJ whole genome shotgun (WGS) entry which is preliminary data.</text>
</comment>
<evidence type="ECO:0000259" key="7">
    <source>
        <dbReference type="PROSITE" id="PS50113"/>
    </source>
</evidence>
<accession>A0A251XC86</accession>
<dbReference type="Pfam" id="PF13188">
    <property type="entry name" value="PAS_8"/>
    <property type="match status" value="1"/>
</dbReference>
<keyword evidence="4" id="KW-0808">Transferase</keyword>
<gene>
    <name evidence="8" type="ORF">TPSD3_03055</name>
</gene>
<evidence type="ECO:0000259" key="6">
    <source>
        <dbReference type="PROSITE" id="PS50112"/>
    </source>
</evidence>
<feature type="domain" description="PAS" evidence="6">
    <location>
        <begin position="273"/>
        <end position="326"/>
    </location>
</feature>
<comment type="catalytic activity">
    <reaction evidence="1">
        <text>ATP + protein L-histidine = ADP + protein N-phospho-L-histidine.</text>
        <dbReference type="EC" id="2.7.13.3"/>
    </reaction>
</comment>
<dbReference type="Proteomes" id="UP000194798">
    <property type="component" value="Unassembled WGS sequence"/>
</dbReference>
<proteinExistence type="predicted"/>
<dbReference type="InterPro" id="IPR001610">
    <property type="entry name" value="PAC"/>
</dbReference>
<keyword evidence="3" id="KW-0597">Phosphoprotein</keyword>
<evidence type="ECO:0000256" key="4">
    <source>
        <dbReference type="ARBA" id="ARBA00022679"/>
    </source>
</evidence>
<dbReference type="Gene3D" id="3.30.450.20">
    <property type="entry name" value="PAS domain"/>
    <property type="match status" value="10"/>
</dbReference>
<dbReference type="EMBL" id="MSLT01000006">
    <property type="protein sequence ID" value="OUD15515.1"/>
    <property type="molecule type" value="Genomic_DNA"/>
</dbReference>
<feature type="domain" description="PAS" evidence="6">
    <location>
        <begin position="502"/>
        <end position="546"/>
    </location>
</feature>
<feature type="domain" description="PAC" evidence="7">
    <location>
        <begin position="572"/>
        <end position="624"/>
    </location>
</feature>
<dbReference type="SUPFAM" id="SSF55785">
    <property type="entry name" value="PYP-like sensor domain (PAS domain)"/>
    <property type="match status" value="10"/>
</dbReference>
<dbReference type="PANTHER" id="PTHR43304:SF1">
    <property type="entry name" value="PAC DOMAIN-CONTAINING PROTEIN"/>
    <property type="match status" value="1"/>
</dbReference>
<evidence type="ECO:0000256" key="3">
    <source>
        <dbReference type="ARBA" id="ARBA00022553"/>
    </source>
</evidence>
<feature type="domain" description="PAC" evidence="7">
    <location>
        <begin position="932"/>
        <end position="985"/>
    </location>
</feature>
<dbReference type="PROSITE" id="PS50113">
    <property type="entry name" value="PAC"/>
    <property type="match status" value="5"/>
</dbReference>
<evidence type="ECO:0000313" key="8">
    <source>
        <dbReference type="EMBL" id="OUD15515.1"/>
    </source>
</evidence>
<dbReference type="PANTHER" id="PTHR43304">
    <property type="entry name" value="PHYTOCHROME-LIKE PROTEIN CPH1"/>
    <property type="match status" value="1"/>
</dbReference>
<evidence type="ECO:0000256" key="1">
    <source>
        <dbReference type="ARBA" id="ARBA00000085"/>
    </source>
</evidence>
<evidence type="ECO:0000256" key="5">
    <source>
        <dbReference type="ARBA" id="ARBA00022777"/>
    </source>
</evidence>
<dbReference type="InterPro" id="IPR052162">
    <property type="entry name" value="Sensor_kinase/Photoreceptor"/>
</dbReference>
<dbReference type="InterPro" id="IPR013655">
    <property type="entry name" value="PAS_fold_3"/>
</dbReference>
<feature type="domain" description="PAS" evidence="6">
    <location>
        <begin position="748"/>
        <end position="789"/>
    </location>
</feature>
<keyword evidence="9" id="KW-1185">Reference proteome</keyword>
<organism evidence="8 9">
    <name type="scientific">Thioflexithrix psekupsensis</name>
    <dbReference type="NCBI Taxonomy" id="1570016"/>
    <lineage>
        <taxon>Bacteria</taxon>
        <taxon>Pseudomonadati</taxon>
        <taxon>Pseudomonadota</taxon>
        <taxon>Gammaproteobacteria</taxon>
        <taxon>Thiotrichales</taxon>
        <taxon>Thioflexithrix</taxon>
    </lineage>
</organism>
<keyword evidence="5" id="KW-0418">Kinase</keyword>
<dbReference type="Pfam" id="PF08448">
    <property type="entry name" value="PAS_4"/>
    <property type="match status" value="2"/>
</dbReference>
<dbReference type="GO" id="GO:0006355">
    <property type="term" value="P:regulation of DNA-templated transcription"/>
    <property type="evidence" value="ECO:0007669"/>
    <property type="project" value="InterPro"/>
</dbReference>
<dbReference type="InterPro" id="IPR013656">
    <property type="entry name" value="PAS_4"/>
</dbReference>
<dbReference type="Pfam" id="PF08447">
    <property type="entry name" value="PAS_3"/>
    <property type="match status" value="2"/>
</dbReference>
<dbReference type="Pfam" id="PF13426">
    <property type="entry name" value="PAS_9"/>
    <property type="match status" value="3"/>
</dbReference>
<dbReference type="RefSeq" id="WP_086487111.1">
    <property type="nucleotide sequence ID" value="NZ_MSLT01000006.1"/>
</dbReference>
<name>A0A251XC86_9GAMM</name>
<feature type="domain" description="PAS" evidence="6">
    <location>
        <begin position="21"/>
        <end position="74"/>
    </location>
</feature>
<feature type="domain" description="PAC" evidence="7">
    <location>
        <begin position="821"/>
        <end position="873"/>
    </location>
</feature>
<dbReference type="InterPro" id="IPR000700">
    <property type="entry name" value="PAS-assoc_C"/>
</dbReference>
<dbReference type="CDD" id="cd00130">
    <property type="entry name" value="PAS"/>
    <property type="match status" value="9"/>
</dbReference>
<dbReference type="SMART" id="SM00091">
    <property type="entry name" value="PAS"/>
    <property type="match status" value="10"/>
</dbReference>
<evidence type="ECO:0000313" key="9">
    <source>
        <dbReference type="Proteomes" id="UP000194798"/>
    </source>
</evidence>